<organism evidence="2 3">
    <name type="scientific">Tunturiibacter gelidiferens</name>
    <dbReference type="NCBI Taxonomy" id="3069689"/>
    <lineage>
        <taxon>Bacteria</taxon>
        <taxon>Pseudomonadati</taxon>
        <taxon>Acidobacteriota</taxon>
        <taxon>Terriglobia</taxon>
        <taxon>Terriglobales</taxon>
        <taxon>Acidobacteriaceae</taxon>
        <taxon>Tunturiibacter</taxon>
    </lineage>
</organism>
<proteinExistence type="predicted"/>
<dbReference type="EMBL" id="JACHEB010000010">
    <property type="protein sequence ID" value="MBB5330334.1"/>
    <property type="molecule type" value="Genomic_DNA"/>
</dbReference>
<evidence type="ECO:0000313" key="3">
    <source>
        <dbReference type="Proteomes" id="UP000535182"/>
    </source>
</evidence>
<accession>A0A9X0QHE8</accession>
<dbReference type="Gene3D" id="1.10.10.1320">
    <property type="entry name" value="Anti-sigma factor, zinc-finger domain"/>
    <property type="match status" value="1"/>
</dbReference>
<sequence>MNKFTNSLLRSEDKHPSDEQMVAFINGELTLRKHAAVAHHLDGCWRCLAKKKQMEETVFALVGRRERRLRPHLPPSTGAEGRLVALLNEQSIREEQPSQNSLIYGLRSLLPSTMNPVLASIFVVTLASITLFFIWKQAAPSLSASDLLGKAMANEQALAERAQPGVVYQKLVMRRGAHSIERTVYSDLQRKRVAKAQHLDAAATAMKQAVEAGGVSWDEPLSAIDYNRWRESQHSATDRVKSAGDGLVSVVTSVRYGPIRQESLTMRTSDLHPVRRTIETRSQDTVEIAELSYTELKWSEANEALWEPLSPMLHEEGEPTLNLPKRSLLTDEQLDVAELEARLVLNKLNADANEQIEIKRSRNAVHVEGIVDTTERQHALNLGLRQVAHVVPSILSLEELNARRNAGSGTASIRESAVAAQPAPLEEFFHENSKSSEEMGRVSNQLLSLSLEIQREGNALTELNRRFHGNDELDPLGRSALTQLLTNHSSLLRAAVRSEIEILQSFSLVPEQSTEDGHTITSAAAGLTEQSTRNVSLCRELISSSESSPRTAQSIASEMAKTLHLLSRDPVLLALEPNSSH</sequence>
<keyword evidence="1" id="KW-0472">Membrane</keyword>
<gene>
    <name evidence="2" type="ORF">HDF14_003969</name>
</gene>
<evidence type="ECO:0000256" key="1">
    <source>
        <dbReference type="SAM" id="Phobius"/>
    </source>
</evidence>
<keyword evidence="1" id="KW-1133">Transmembrane helix</keyword>
<keyword evidence="3" id="KW-1185">Reference proteome</keyword>
<evidence type="ECO:0000313" key="2">
    <source>
        <dbReference type="EMBL" id="MBB5330334.1"/>
    </source>
</evidence>
<feature type="transmembrane region" description="Helical" evidence="1">
    <location>
        <begin position="117"/>
        <end position="135"/>
    </location>
</feature>
<reference evidence="2 3" key="1">
    <citation type="submission" date="2020-08" db="EMBL/GenBank/DDBJ databases">
        <title>Genomic Encyclopedia of Type Strains, Phase IV (KMG-V): Genome sequencing to study the core and pangenomes of soil and plant-associated prokaryotes.</title>
        <authorList>
            <person name="Whitman W."/>
        </authorList>
    </citation>
    <scope>NUCLEOTIDE SEQUENCE [LARGE SCALE GENOMIC DNA]</scope>
    <source>
        <strain evidence="2 3">X5P2</strain>
    </source>
</reference>
<protein>
    <submittedName>
        <fullName evidence="2">Uncharacterized protein</fullName>
    </submittedName>
</protein>
<dbReference type="Proteomes" id="UP000535182">
    <property type="component" value="Unassembled WGS sequence"/>
</dbReference>
<keyword evidence="1" id="KW-0812">Transmembrane</keyword>
<name>A0A9X0QHE8_9BACT</name>
<dbReference type="RefSeq" id="WP_183979727.1">
    <property type="nucleotide sequence ID" value="NZ_JACHEB010000010.1"/>
</dbReference>
<dbReference type="InterPro" id="IPR041916">
    <property type="entry name" value="Anti_sigma_zinc_sf"/>
</dbReference>
<dbReference type="AlphaFoldDB" id="A0A9X0QHE8"/>
<comment type="caution">
    <text evidence="2">The sequence shown here is derived from an EMBL/GenBank/DDBJ whole genome shotgun (WGS) entry which is preliminary data.</text>
</comment>